<keyword evidence="2" id="KW-1185">Reference proteome</keyword>
<evidence type="ECO:0000313" key="2">
    <source>
        <dbReference type="Proteomes" id="UP001060215"/>
    </source>
</evidence>
<protein>
    <submittedName>
        <fullName evidence="1">Uncharacterized protein</fullName>
    </submittedName>
</protein>
<name>A0ACC0HK71_9ERIC</name>
<dbReference type="EMBL" id="CM045761">
    <property type="protein sequence ID" value="KAI8013814.1"/>
    <property type="molecule type" value="Genomic_DNA"/>
</dbReference>
<sequence>MLLDAAATDKQGLTWSALIFGFSPGQVLNFRGVPNSPISSTFLRKSGDLSEALLCLQFRKISDSLSTSLNLLSSYKAMVLTNFNGTGVGFGFGIGCGFGVGWGFGGMPLNFLGLGAGGGCGVGLGIGWGFGTAFGSQYRSSRVTFQGIDFNNEGQTDGKDSTNSSRNSPKTHAAQ</sequence>
<gene>
    <name evidence="1" type="ORF">LOK49_LG05G03308</name>
</gene>
<comment type="caution">
    <text evidence="1">The sequence shown here is derived from an EMBL/GenBank/DDBJ whole genome shotgun (WGS) entry which is preliminary data.</text>
</comment>
<proteinExistence type="predicted"/>
<organism evidence="1 2">
    <name type="scientific">Camellia lanceoleosa</name>
    <dbReference type="NCBI Taxonomy" id="1840588"/>
    <lineage>
        <taxon>Eukaryota</taxon>
        <taxon>Viridiplantae</taxon>
        <taxon>Streptophyta</taxon>
        <taxon>Embryophyta</taxon>
        <taxon>Tracheophyta</taxon>
        <taxon>Spermatophyta</taxon>
        <taxon>Magnoliopsida</taxon>
        <taxon>eudicotyledons</taxon>
        <taxon>Gunneridae</taxon>
        <taxon>Pentapetalae</taxon>
        <taxon>asterids</taxon>
        <taxon>Ericales</taxon>
        <taxon>Theaceae</taxon>
        <taxon>Camellia</taxon>
    </lineage>
</organism>
<reference evidence="1 2" key="1">
    <citation type="journal article" date="2022" name="Plant J.">
        <title>Chromosome-level genome of Camellia lanceoleosa provides a valuable resource for understanding genome evolution and self-incompatibility.</title>
        <authorList>
            <person name="Gong W."/>
            <person name="Xiao S."/>
            <person name="Wang L."/>
            <person name="Liao Z."/>
            <person name="Chang Y."/>
            <person name="Mo W."/>
            <person name="Hu G."/>
            <person name="Li W."/>
            <person name="Zhao G."/>
            <person name="Zhu H."/>
            <person name="Hu X."/>
            <person name="Ji K."/>
            <person name="Xiang X."/>
            <person name="Song Q."/>
            <person name="Yuan D."/>
            <person name="Jin S."/>
            <person name="Zhang L."/>
        </authorList>
    </citation>
    <scope>NUCLEOTIDE SEQUENCE [LARGE SCALE GENOMIC DNA]</scope>
    <source>
        <strain evidence="1">SQ_2022a</strain>
    </source>
</reference>
<evidence type="ECO:0000313" key="1">
    <source>
        <dbReference type="EMBL" id="KAI8013814.1"/>
    </source>
</evidence>
<accession>A0ACC0HK71</accession>
<dbReference type="Proteomes" id="UP001060215">
    <property type="component" value="Chromosome 4"/>
</dbReference>